<dbReference type="PROSITE" id="PS50262">
    <property type="entry name" value="G_PROTEIN_RECEP_F1_2"/>
    <property type="match status" value="1"/>
</dbReference>
<dbReference type="EMBL" id="JAIZAY010000003">
    <property type="protein sequence ID" value="KAJ8045977.1"/>
    <property type="molecule type" value="Genomic_DNA"/>
</dbReference>
<keyword evidence="5 9" id="KW-0297">G-protein coupled receptor</keyword>
<evidence type="ECO:0000256" key="11">
    <source>
        <dbReference type="SAM" id="Phobius"/>
    </source>
</evidence>
<dbReference type="GO" id="GO:0007197">
    <property type="term" value="P:adenylate cyclase-inhibiting G protein-coupled acetylcholine receptor signaling pathway"/>
    <property type="evidence" value="ECO:0007669"/>
    <property type="project" value="TreeGrafter"/>
</dbReference>
<keyword evidence="8 9" id="KW-0807">Transducer</keyword>
<dbReference type="SUPFAM" id="SSF81321">
    <property type="entry name" value="Family A G protein-coupled receptor-like"/>
    <property type="match status" value="1"/>
</dbReference>
<sequence>MTNNLSRTWTPNSWSTDTATYNPVHDWGSTDPTTDETGFSWSMISVPLIIFCISVSVFTVTANIMVWISFYLEKQLQTVSNYFLLSLAAADVLIGLISMPLFTIYLLQGWKFGAVLCDIWLCFDYCASNASVMNLCIICFDRYFSIKRPLTYRAKRTPRRAQIMISVAWTISFVIWIPLVFAWQPFIERNVPENECYVQIIIESVPANAASIAIAFYLPVIIMGTLYYKIWRETEKRSLDLERLQEGSSRSSERLPLSTGAESRKFRKCFHCPCMISDDDNEDGENSSDLVPPHSPVNTSSKREPGNITAKLTSTQSSSSTPNETGTPRLHNGAATVLNNDSSDGKSFATSLYTILIKLPDESDANSECNNSSLPQITMLEDKPSQERLLVQEQSRTRLDPPKSLTLPHGFSSRQALSRQVTPPVSRSGSTNSITKSPTRSSGLTISTVSMVNRIAHRAKVNAAKKRKSAIIREKKAARTLCAILLAFILTWTPYSVLILLVVIFPNLIQFKIVNILFEVGYWMCYFNSTINPICYALCNVSFRKTFKRILLCRWRKRPPTSRNTSTRTLRTGSSVRWGTKRYTAPSAQT</sequence>
<keyword evidence="4 11" id="KW-1133">Transmembrane helix</keyword>
<evidence type="ECO:0000256" key="2">
    <source>
        <dbReference type="ARBA" id="ARBA00022475"/>
    </source>
</evidence>
<evidence type="ECO:0000256" key="5">
    <source>
        <dbReference type="ARBA" id="ARBA00023040"/>
    </source>
</evidence>
<feature type="region of interest" description="Disordered" evidence="10">
    <location>
        <begin position="281"/>
        <end position="343"/>
    </location>
</feature>
<evidence type="ECO:0000256" key="9">
    <source>
        <dbReference type="RuleBase" id="RU000688"/>
    </source>
</evidence>
<dbReference type="InterPro" id="IPR017452">
    <property type="entry name" value="GPCR_Rhodpsn_7TM"/>
</dbReference>
<dbReference type="PRINTS" id="PR00243">
    <property type="entry name" value="MUSCARINICR"/>
</dbReference>
<keyword evidence="6 11" id="KW-0472">Membrane</keyword>
<feature type="domain" description="G-protein coupled receptors family 1 profile" evidence="12">
    <location>
        <begin position="62"/>
        <end position="536"/>
    </location>
</feature>
<feature type="region of interest" description="Disordered" evidence="10">
    <location>
        <begin position="394"/>
        <end position="442"/>
    </location>
</feature>
<keyword evidence="3 9" id="KW-0812">Transmembrane</keyword>
<dbReference type="GO" id="GO:0005886">
    <property type="term" value="C:plasma membrane"/>
    <property type="evidence" value="ECO:0007669"/>
    <property type="project" value="UniProtKB-SubCell"/>
</dbReference>
<feature type="compositionally biased region" description="Polar residues" evidence="10">
    <location>
        <begin position="310"/>
        <end position="326"/>
    </location>
</feature>
<feature type="transmembrane region" description="Helical" evidence="11">
    <location>
        <begin position="207"/>
        <end position="228"/>
    </location>
</feature>
<evidence type="ECO:0000313" key="13">
    <source>
        <dbReference type="EMBL" id="KAJ8045977.1"/>
    </source>
</evidence>
<dbReference type="Gene3D" id="1.20.1070.10">
    <property type="entry name" value="Rhodopsin 7-helix transmembrane proteins"/>
    <property type="match status" value="2"/>
</dbReference>
<evidence type="ECO:0000256" key="4">
    <source>
        <dbReference type="ARBA" id="ARBA00022989"/>
    </source>
</evidence>
<feature type="transmembrane region" description="Helical" evidence="11">
    <location>
        <begin position="48"/>
        <end position="70"/>
    </location>
</feature>
<proteinExistence type="inferred from homology"/>
<dbReference type="GO" id="GO:0007187">
    <property type="term" value="P:G protein-coupled receptor signaling pathway, coupled to cyclic nucleotide second messenger"/>
    <property type="evidence" value="ECO:0007669"/>
    <property type="project" value="TreeGrafter"/>
</dbReference>
<name>A0A9Q1CID6_HOLLE</name>
<gene>
    <name evidence="13" type="ORF">HOLleu_09115</name>
</gene>
<dbReference type="GO" id="GO:0004993">
    <property type="term" value="F:G protein-coupled serotonin receptor activity"/>
    <property type="evidence" value="ECO:0007669"/>
    <property type="project" value="TreeGrafter"/>
</dbReference>
<dbReference type="InterPro" id="IPR000276">
    <property type="entry name" value="GPCR_Rhodpsn"/>
</dbReference>
<keyword evidence="2" id="KW-1003">Cell membrane</keyword>
<dbReference type="PANTHER" id="PTHR24247:SF265">
    <property type="entry name" value="MUSCARINIC ACETYLCHOLINE RECEPTOR DM1"/>
    <property type="match status" value="1"/>
</dbReference>
<dbReference type="PROSITE" id="PS00237">
    <property type="entry name" value="G_PROTEIN_RECEP_F1_1"/>
    <property type="match status" value="1"/>
</dbReference>
<evidence type="ECO:0000256" key="1">
    <source>
        <dbReference type="ARBA" id="ARBA00004651"/>
    </source>
</evidence>
<feature type="transmembrane region" description="Helical" evidence="11">
    <location>
        <begin position="82"/>
        <end position="106"/>
    </location>
</feature>
<comment type="similarity">
    <text evidence="9">Belongs to the G-protein coupled receptor 1 family.</text>
</comment>
<comment type="subcellular location">
    <subcellularLocation>
        <location evidence="1">Cell membrane</location>
        <topology evidence="1">Multi-pass membrane protein</topology>
    </subcellularLocation>
</comment>
<dbReference type="OrthoDB" id="10071887at2759"/>
<feature type="transmembrane region" description="Helical" evidence="11">
    <location>
        <begin position="481"/>
        <end position="508"/>
    </location>
</feature>
<feature type="transmembrane region" description="Helical" evidence="11">
    <location>
        <begin position="112"/>
        <end position="140"/>
    </location>
</feature>
<keyword evidence="7 9" id="KW-0675">Receptor</keyword>
<reference evidence="13" key="1">
    <citation type="submission" date="2021-10" db="EMBL/GenBank/DDBJ databases">
        <title>Tropical sea cucumber genome reveals ecological adaptation and Cuvierian tubules defense mechanism.</title>
        <authorList>
            <person name="Chen T."/>
        </authorList>
    </citation>
    <scope>NUCLEOTIDE SEQUENCE</scope>
    <source>
        <strain evidence="13">Nanhai2018</strain>
        <tissue evidence="13">Muscle</tissue>
    </source>
</reference>
<dbReference type="GO" id="GO:0045202">
    <property type="term" value="C:synapse"/>
    <property type="evidence" value="ECO:0007669"/>
    <property type="project" value="TreeGrafter"/>
</dbReference>
<protein>
    <submittedName>
        <fullName evidence="13">Muscarinic acetylcholine receptor M3</fullName>
    </submittedName>
</protein>
<dbReference type="GO" id="GO:0016907">
    <property type="term" value="F:G protein-coupled acetylcholine receptor activity"/>
    <property type="evidence" value="ECO:0007669"/>
    <property type="project" value="InterPro"/>
</dbReference>
<evidence type="ECO:0000256" key="8">
    <source>
        <dbReference type="ARBA" id="ARBA00023224"/>
    </source>
</evidence>
<feature type="transmembrane region" description="Helical" evidence="11">
    <location>
        <begin position="161"/>
        <end position="187"/>
    </location>
</feature>
<dbReference type="Pfam" id="PF00001">
    <property type="entry name" value="7tm_1"/>
    <property type="match status" value="2"/>
</dbReference>
<organism evidence="13 14">
    <name type="scientific">Holothuria leucospilota</name>
    <name type="common">Black long sea cucumber</name>
    <name type="synonym">Mertensiothuria leucospilota</name>
    <dbReference type="NCBI Taxonomy" id="206669"/>
    <lineage>
        <taxon>Eukaryota</taxon>
        <taxon>Metazoa</taxon>
        <taxon>Echinodermata</taxon>
        <taxon>Eleutherozoa</taxon>
        <taxon>Echinozoa</taxon>
        <taxon>Holothuroidea</taxon>
        <taxon>Aspidochirotacea</taxon>
        <taxon>Aspidochirotida</taxon>
        <taxon>Holothuriidae</taxon>
        <taxon>Holothuria</taxon>
    </lineage>
</organism>
<dbReference type="PRINTS" id="PR00237">
    <property type="entry name" value="GPCRRHODOPSN"/>
</dbReference>
<dbReference type="InterPro" id="IPR000995">
    <property type="entry name" value="Musac_Ach_rcpt"/>
</dbReference>
<keyword evidence="14" id="KW-1185">Reference proteome</keyword>
<feature type="transmembrane region" description="Helical" evidence="11">
    <location>
        <begin position="520"/>
        <end position="539"/>
    </location>
</feature>
<accession>A0A9Q1CID6</accession>
<evidence type="ECO:0000256" key="10">
    <source>
        <dbReference type="SAM" id="MobiDB-lite"/>
    </source>
</evidence>
<evidence type="ECO:0000256" key="3">
    <source>
        <dbReference type="ARBA" id="ARBA00022692"/>
    </source>
</evidence>
<dbReference type="GO" id="GO:0030425">
    <property type="term" value="C:dendrite"/>
    <property type="evidence" value="ECO:0007669"/>
    <property type="project" value="TreeGrafter"/>
</dbReference>
<evidence type="ECO:0000256" key="6">
    <source>
        <dbReference type="ARBA" id="ARBA00023136"/>
    </source>
</evidence>
<dbReference type="PANTHER" id="PTHR24247">
    <property type="entry name" value="5-HYDROXYTRYPTAMINE RECEPTOR"/>
    <property type="match status" value="1"/>
</dbReference>
<evidence type="ECO:0000259" key="12">
    <source>
        <dbReference type="PROSITE" id="PS50262"/>
    </source>
</evidence>
<evidence type="ECO:0000313" key="14">
    <source>
        <dbReference type="Proteomes" id="UP001152320"/>
    </source>
</evidence>
<evidence type="ECO:0000256" key="7">
    <source>
        <dbReference type="ARBA" id="ARBA00023170"/>
    </source>
</evidence>
<dbReference type="Proteomes" id="UP001152320">
    <property type="component" value="Chromosome 3"/>
</dbReference>
<comment type="caution">
    <text evidence="13">The sequence shown here is derived from an EMBL/GenBank/DDBJ whole genome shotgun (WGS) entry which is preliminary data.</text>
</comment>
<feature type="compositionally biased region" description="Polar residues" evidence="10">
    <location>
        <begin position="412"/>
        <end position="442"/>
    </location>
</feature>
<dbReference type="AlphaFoldDB" id="A0A9Q1CID6"/>